<dbReference type="InterPro" id="IPR008952">
    <property type="entry name" value="Tetraspanin_EC2_sf"/>
</dbReference>
<evidence type="ECO:0000313" key="7">
    <source>
        <dbReference type="RefSeq" id="XP_049308389.1"/>
    </source>
</evidence>
<dbReference type="InterPro" id="IPR018499">
    <property type="entry name" value="Tetraspanin/Peripherin"/>
</dbReference>
<keyword evidence="4 5" id="KW-0472">Membrane</keyword>
<dbReference type="Pfam" id="PF00335">
    <property type="entry name" value="Tetraspanin"/>
    <property type="match status" value="1"/>
</dbReference>
<dbReference type="Gene3D" id="1.10.1450.10">
    <property type="entry name" value="Tetraspanin"/>
    <property type="match status" value="1"/>
</dbReference>
<dbReference type="PRINTS" id="PR00259">
    <property type="entry name" value="TMFOUR"/>
</dbReference>
<evidence type="ECO:0000256" key="1">
    <source>
        <dbReference type="ARBA" id="ARBA00004141"/>
    </source>
</evidence>
<feature type="transmembrane region" description="Helical" evidence="5">
    <location>
        <begin position="185"/>
        <end position="207"/>
    </location>
</feature>
<dbReference type="PANTHER" id="PTHR19282:SF482">
    <property type="entry name" value="FI23944P1-RELATED"/>
    <property type="match status" value="1"/>
</dbReference>
<sequence>MALKISLLKAVLAVVNTVLPLLGIGLIALSVYELNTSTPGTMQHISIVIQIFIGSFVVLTSFLGCFGLCRESLGLTWSYVICMLILVIFQIYLITVAGVTDYVQNTTDHLDQLWSNVTLNAAEIAQVEQQYECCGKLGKADYVKLDKRIPRNCYRNFSGTESDLYTESCLTVLQEMARKCGSTGLAIKLTLFGFEVLALFFSGLMGITIRHKRRRDQFVDN</sequence>
<organism evidence="6 7">
    <name type="scientific">Bactrocera dorsalis</name>
    <name type="common">Oriental fruit fly</name>
    <name type="synonym">Dacus dorsalis</name>
    <dbReference type="NCBI Taxonomy" id="27457"/>
    <lineage>
        <taxon>Eukaryota</taxon>
        <taxon>Metazoa</taxon>
        <taxon>Ecdysozoa</taxon>
        <taxon>Arthropoda</taxon>
        <taxon>Hexapoda</taxon>
        <taxon>Insecta</taxon>
        <taxon>Pterygota</taxon>
        <taxon>Neoptera</taxon>
        <taxon>Endopterygota</taxon>
        <taxon>Diptera</taxon>
        <taxon>Brachycera</taxon>
        <taxon>Muscomorpha</taxon>
        <taxon>Tephritoidea</taxon>
        <taxon>Tephritidae</taxon>
        <taxon>Bactrocera</taxon>
        <taxon>Bactrocera</taxon>
    </lineage>
</organism>
<keyword evidence="2 5" id="KW-0812">Transmembrane</keyword>
<accession>A0ABM3JGN3</accession>
<feature type="transmembrane region" description="Helical" evidence="5">
    <location>
        <begin position="44"/>
        <end position="69"/>
    </location>
</feature>
<evidence type="ECO:0000256" key="3">
    <source>
        <dbReference type="ARBA" id="ARBA00022989"/>
    </source>
</evidence>
<protein>
    <submittedName>
        <fullName evidence="7">Protein late bloomer</fullName>
    </submittedName>
</protein>
<feature type="transmembrane region" description="Helical" evidence="5">
    <location>
        <begin position="7"/>
        <end position="32"/>
    </location>
</feature>
<comment type="subcellular location">
    <subcellularLocation>
        <location evidence="1">Membrane</location>
        <topology evidence="1">Multi-pass membrane protein</topology>
    </subcellularLocation>
</comment>
<evidence type="ECO:0000256" key="2">
    <source>
        <dbReference type="ARBA" id="ARBA00022692"/>
    </source>
</evidence>
<dbReference type="CDD" id="cd03127">
    <property type="entry name" value="tetraspanin_LEL"/>
    <property type="match status" value="1"/>
</dbReference>
<gene>
    <name evidence="7" type="primary">LOC105224637</name>
</gene>
<reference evidence="7" key="1">
    <citation type="submission" date="2025-08" db="UniProtKB">
        <authorList>
            <consortium name="RefSeq"/>
        </authorList>
    </citation>
    <scope>IDENTIFICATION</scope>
    <source>
        <tissue evidence="7">Adult</tissue>
    </source>
</reference>
<proteinExistence type="predicted"/>
<dbReference type="RefSeq" id="XP_049308389.1">
    <property type="nucleotide sequence ID" value="XM_049452432.1"/>
</dbReference>
<keyword evidence="6" id="KW-1185">Reference proteome</keyword>
<dbReference type="Proteomes" id="UP001652620">
    <property type="component" value="Chromosome 3"/>
</dbReference>
<evidence type="ECO:0000256" key="4">
    <source>
        <dbReference type="ARBA" id="ARBA00023136"/>
    </source>
</evidence>
<feature type="transmembrane region" description="Helical" evidence="5">
    <location>
        <begin position="76"/>
        <end position="99"/>
    </location>
</feature>
<dbReference type="SUPFAM" id="SSF48652">
    <property type="entry name" value="Tetraspanin"/>
    <property type="match status" value="1"/>
</dbReference>
<evidence type="ECO:0000256" key="5">
    <source>
        <dbReference type="SAM" id="Phobius"/>
    </source>
</evidence>
<dbReference type="PANTHER" id="PTHR19282">
    <property type="entry name" value="TETRASPANIN"/>
    <property type="match status" value="1"/>
</dbReference>
<evidence type="ECO:0000313" key="6">
    <source>
        <dbReference type="Proteomes" id="UP001652620"/>
    </source>
</evidence>
<keyword evidence="3 5" id="KW-1133">Transmembrane helix</keyword>
<name>A0ABM3JGN3_BACDO</name>
<dbReference type="GeneID" id="105224637"/>